<evidence type="ECO:0000313" key="1">
    <source>
        <dbReference type="EMBL" id="GFC64108.1"/>
    </source>
</evidence>
<comment type="caution">
    <text evidence="1">The sequence shown here is derived from an EMBL/GenBank/DDBJ whole genome shotgun (WGS) entry which is preliminary data.</text>
</comment>
<sequence length="186" mass="21420">HKVKIAPHDYTKENFLATFTPQKQLTPKQICWSNDLMKLKSKALRERTKVSKPIKAFTVYPPISPATLVPKVIPTTSQVKIHIFTLIQLFLKFDKTCKKRITTTTITDGEWGFEQPKACYLQEVIQFFKTIKDNFEGIQKALTKEVKEVKDVFEELEAEVTQCVVDRKHDAIDQKNLLIANDNLIA</sequence>
<proteinExistence type="predicted"/>
<feature type="non-terminal residue" evidence="1">
    <location>
        <position position="1"/>
    </location>
</feature>
<organism evidence="1">
    <name type="scientific">Tanacetum cinerariifolium</name>
    <name type="common">Dalmatian daisy</name>
    <name type="synonym">Chrysanthemum cinerariifolium</name>
    <dbReference type="NCBI Taxonomy" id="118510"/>
    <lineage>
        <taxon>Eukaryota</taxon>
        <taxon>Viridiplantae</taxon>
        <taxon>Streptophyta</taxon>
        <taxon>Embryophyta</taxon>
        <taxon>Tracheophyta</taxon>
        <taxon>Spermatophyta</taxon>
        <taxon>Magnoliopsida</taxon>
        <taxon>eudicotyledons</taxon>
        <taxon>Gunneridae</taxon>
        <taxon>Pentapetalae</taxon>
        <taxon>asterids</taxon>
        <taxon>campanulids</taxon>
        <taxon>Asterales</taxon>
        <taxon>Asteraceae</taxon>
        <taxon>Asteroideae</taxon>
        <taxon>Anthemideae</taxon>
        <taxon>Anthemidinae</taxon>
        <taxon>Tanacetum</taxon>
    </lineage>
</organism>
<name>A0A699QGJ0_TANCI</name>
<accession>A0A699QGJ0</accession>
<dbReference type="EMBL" id="BKCJ011000928">
    <property type="protein sequence ID" value="GFC64108.1"/>
    <property type="molecule type" value="Genomic_DNA"/>
</dbReference>
<dbReference type="AlphaFoldDB" id="A0A699QGJ0"/>
<reference evidence="1" key="1">
    <citation type="journal article" date="2019" name="Sci. Rep.">
        <title>Draft genome of Tanacetum cinerariifolium, the natural source of mosquito coil.</title>
        <authorList>
            <person name="Yamashiro T."/>
            <person name="Shiraishi A."/>
            <person name="Satake H."/>
            <person name="Nakayama K."/>
        </authorList>
    </citation>
    <scope>NUCLEOTIDE SEQUENCE</scope>
</reference>
<protein>
    <recommendedName>
        <fullName evidence="2">Integrase, catalytic region, zinc finger, CCHC-type, peptidase aspartic, catalytic</fullName>
    </recommendedName>
</protein>
<evidence type="ECO:0008006" key="2">
    <source>
        <dbReference type="Google" id="ProtNLM"/>
    </source>
</evidence>
<gene>
    <name evidence="1" type="ORF">Tci_836078</name>
</gene>